<evidence type="ECO:0000256" key="3">
    <source>
        <dbReference type="ARBA" id="ARBA00007681"/>
    </source>
</evidence>
<comment type="subcellular location">
    <subcellularLocation>
        <location evidence="10">Cell membrane</location>
        <topology evidence="10">Peripheral membrane protein</topology>
    </subcellularLocation>
    <subcellularLocation>
        <location evidence="2">Membrane</location>
        <topology evidence="2">Peripheral membrane protein</topology>
    </subcellularLocation>
</comment>
<dbReference type="PRINTS" id="PR00126">
    <property type="entry name" value="ATPASEGAMMA"/>
</dbReference>
<dbReference type="Gene3D" id="1.10.150.20">
    <property type="entry name" value="5' to 3' exonuclease, C-terminal subdomain"/>
    <property type="match status" value="1"/>
</dbReference>
<comment type="function">
    <text evidence="1 10">Produces ATP from ADP in the presence of a proton gradient across the membrane. The gamma chain is believed to be important in regulating ATPase activity and the flow of protons through the CF(0) complex.</text>
</comment>
<name>A0A7S8E707_9CHLR</name>
<comment type="similarity">
    <text evidence="3 10">Belongs to the ATPase gamma chain family.</text>
</comment>
<protein>
    <recommendedName>
        <fullName evidence="10">ATP synthase gamma chain</fullName>
    </recommendedName>
    <alternativeName>
        <fullName evidence="10">ATP synthase F1 sector gamma subunit</fullName>
    </alternativeName>
    <alternativeName>
        <fullName evidence="10">F-ATPase gamma subunit</fullName>
    </alternativeName>
</protein>
<dbReference type="InterPro" id="IPR000131">
    <property type="entry name" value="ATP_synth_F1_gsu"/>
</dbReference>
<keyword evidence="13" id="KW-1185">Reference proteome</keyword>
<keyword evidence="7 10" id="KW-0472">Membrane</keyword>
<dbReference type="Gene3D" id="1.10.287.80">
    <property type="entry name" value="ATP synthase, gamma subunit, helix hairpin domain"/>
    <property type="match status" value="2"/>
</dbReference>
<dbReference type="Pfam" id="PF00231">
    <property type="entry name" value="ATP-synt"/>
    <property type="match status" value="1"/>
</dbReference>
<dbReference type="InterPro" id="IPR023632">
    <property type="entry name" value="ATP_synth_F1_gsu_CS"/>
</dbReference>
<dbReference type="SUPFAM" id="SSF52943">
    <property type="entry name" value="ATP synthase (F1-ATPase), gamma subunit"/>
    <property type="match status" value="1"/>
</dbReference>
<gene>
    <name evidence="10 12" type="primary">atpG</name>
    <name evidence="12" type="ORF">G4Y79_17495</name>
</gene>
<organism evidence="12 13">
    <name type="scientific">Phototrophicus methaneseepsis</name>
    <dbReference type="NCBI Taxonomy" id="2710758"/>
    <lineage>
        <taxon>Bacteria</taxon>
        <taxon>Bacillati</taxon>
        <taxon>Chloroflexota</taxon>
        <taxon>Candidatus Thermofontia</taxon>
        <taxon>Phototrophicales</taxon>
        <taxon>Phototrophicaceae</taxon>
        <taxon>Phototrophicus</taxon>
    </lineage>
</organism>
<dbReference type="KEGG" id="pmet:G4Y79_17495"/>
<keyword evidence="4 10" id="KW-0813">Transport</keyword>
<comment type="subunit">
    <text evidence="10">F-type ATPases have 2 components, CF(1) - the catalytic core - and CF(0) - the membrane proton channel. CF(1) has five subunits: alpha(3), beta(3), gamma(1), delta(1), epsilon(1). CF(0) has three main subunits: a, b and c.</text>
</comment>
<evidence type="ECO:0000313" key="13">
    <source>
        <dbReference type="Proteomes" id="UP000594468"/>
    </source>
</evidence>
<dbReference type="AlphaFoldDB" id="A0A7S8E707"/>
<dbReference type="InterPro" id="IPR035968">
    <property type="entry name" value="ATP_synth_F1_ATPase_gsu"/>
</dbReference>
<reference evidence="12 13" key="1">
    <citation type="submission" date="2020-02" db="EMBL/GenBank/DDBJ databases">
        <authorList>
            <person name="Zheng R.K."/>
            <person name="Sun C.M."/>
        </authorList>
    </citation>
    <scope>NUCLEOTIDE SEQUENCE [LARGE SCALE GENOMIC DNA]</scope>
    <source>
        <strain evidence="13">rifampicinis</strain>
    </source>
</reference>
<evidence type="ECO:0000256" key="5">
    <source>
        <dbReference type="ARBA" id="ARBA00022781"/>
    </source>
</evidence>
<dbReference type="Gene3D" id="3.40.1380.10">
    <property type="match status" value="1"/>
</dbReference>
<keyword evidence="9 10" id="KW-0066">ATP synthesis</keyword>
<dbReference type="Pfam" id="PF14520">
    <property type="entry name" value="HHH_5"/>
    <property type="match status" value="1"/>
</dbReference>
<dbReference type="PROSITE" id="PS00153">
    <property type="entry name" value="ATPASE_GAMMA"/>
    <property type="match status" value="1"/>
</dbReference>
<evidence type="ECO:0000256" key="2">
    <source>
        <dbReference type="ARBA" id="ARBA00004170"/>
    </source>
</evidence>
<sequence length="438" mass="47265">MPPLREVRNRIRSVKNISQITRALEAVSASRVRRAQARALASRYYAEKAWEILVNVQAGAGGSAPHPLLTEREEVNRVMVIVITSDRGLAGSFNSNVIRVAERFSNRLGKPIDFVTVGRKGRDTLVRQRANIVAEFSDMPAEPTINDITPISRLAVDAFMKGEVDEVLIAYTDFVNMLTQRPVVLGWLPLTPHTIAEQVAGEYVKDVPHVTESATNYDYEPNASAVLEEIVPRFTELQLYQALLESQASEHAARMAAMRNATDNASQLVGDLTLEYNKARQAAITSEILDIVGGANALQQSIEATAKAMMDTLDTPHPTAPRAPAPALTAASDAERGSNGNGKSAQPAAAPKNVKQDDLKVVEGIGPKMEKALKAAGIDTWAKLAEATEADIHAAIEAAGMSFAPSLGTWSQQASYAAKGDWDGLQTYKNELTAGRAD</sequence>
<dbReference type="HAMAP" id="MF_00815">
    <property type="entry name" value="ATP_synth_gamma_bact"/>
    <property type="match status" value="1"/>
</dbReference>
<evidence type="ECO:0000256" key="9">
    <source>
        <dbReference type="ARBA" id="ARBA00023310"/>
    </source>
</evidence>
<dbReference type="GO" id="GO:0045259">
    <property type="term" value="C:proton-transporting ATP synthase complex"/>
    <property type="evidence" value="ECO:0007669"/>
    <property type="project" value="UniProtKB-KW"/>
</dbReference>
<dbReference type="PANTHER" id="PTHR11693">
    <property type="entry name" value="ATP SYNTHASE GAMMA CHAIN"/>
    <property type="match status" value="1"/>
</dbReference>
<keyword evidence="5 10" id="KW-0375">Hydrogen ion transport</keyword>
<dbReference type="GO" id="GO:0005524">
    <property type="term" value="F:ATP binding"/>
    <property type="evidence" value="ECO:0007669"/>
    <property type="project" value="UniProtKB-UniRule"/>
</dbReference>
<dbReference type="Proteomes" id="UP000594468">
    <property type="component" value="Chromosome"/>
</dbReference>
<evidence type="ECO:0000313" key="12">
    <source>
        <dbReference type="EMBL" id="QPC81473.1"/>
    </source>
</evidence>
<dbReference type="GO" id="GO:0046933">
    <property type="term" value="F:proton-transporting ATP synthase activity, rotational mechanism"/>
    <property type="evidence" value="ECO:0007669"/>
    <property type="project" value="UniProtKB-UniRule"/>
</dbReference>
<keyword evidence="8 10" id="KW-0139">CF(1)</keyword>
<feature type="region of interest" description="Disordered" evidence="11">
    <location>
        <begin position="313"/>
        <end position="355"/>
    </location>
</feature>
<keyword evidence="10" id="KW-1003">Cell membrane</keyword>
<evidence type="ECO:0000256" key="11">
    <source>
        <dbReference type="SAM" id="MobiDB-lite"/>
    </source>
</evidence>
<evidence type="ECO:0000256" key="7">
    <source>
        <dbReference type="ARBA" id="ARBA00023136"/>
    </source>
</evidence>
<keyword evidence="6 10" id="KW-0406">Ion transport</keyword>
<dbReference type="PANTHER" id="PTHR11693:SF22">
    <property type="entry name" value="ATP SYNTHASE SUBUNIT GAMMA, MITOCHONDRIAL"/>
    <property type="match status" value="1"/>
</dbReference>
<evidence type="ECO:0000256" key="8">
    <source>
        <dbReference type="ARBA" id="ARBA00023196"/>
    </source>
</evidence>
<dbReference type="GO" id="GO:0042777">
    <property type="term" value="P:proton motive force-driven plasma membrane ATP synthesis"/>
    <property type="evidence" value="ECO:0007669"/>
    <property type="project" value="UniProtKB-UniRule"/>
</dbReference>
<evidence type="ECO:0000256" key="6">
    <source>
        <dbReference type="ARBA" id="ARBA00023065"/>
    </source>
</evidence>
<dbReference type="CDD" id="cd12151">
    <property type="entry name" value="F1-ATPase_gamma"/>
    <property type="match status" value="1"/>
</dbReference>
<dbReference type="GO" id="GO:0005886">
    <property type="term" value="C:plasma membrane"/>
    <property type="evidence" value="ECO:0007669"/>
    <property type="project" value="UniProtKB-SubCell"/>
</dbReference>
<dbReference type="EMBL" id="CP062983">
    <property type="protein sequence ID" value="QPC81473.1"/>
    <property type="molecule type" value="Genomic_DNA"/>
</dbReference>
<evidence type="ECO:0000256" key="1">
    <source>
        <dbReference type="ARBA" id="ARBA00003456"/>
    </source>
</evidence>
<evidence type="ECO:0000256" key="10">
    <source>
        <dbReference type="HAMAP-Rule" id="MF_00815"/>
    </source>
</evidence>
<accession>A0A7S8E707</accession>
<dbReference type="NCBIfam" id="TIGR01146">
    <property type="entry name" value="ATPsyn_F1gamma"/>
    <property type="match status" value="1"/>
</dbReference>
<evidence type="ECO:0000256" key="4">
    <source>
        <dbReference type="ARBA" id="ARBA00022448"/>
    </source>
</evidence>
<proteinExistence type="inferred from homology"/>